<protein>
    <submittedName>
        <fullName evidence="6">Hemin import ATP-binding protein HmuV</fullName>
    </submittedName>
</protein>
<dbReference type="AlphaFoldDB" id="A0A916TDM3"/>
<organism evidence="6 7">
    <name type="scientific">Gordonia jinhuaensis</name>
    <dbReference type="NCBI Taxonomy" id="1517702"/>
    <lineage>
        <taxon>Bacteria</taxon>
        <taxon>Bacillati</taxon>
        <taxon>Actinomycetota</taxon>
        <taxon>Actinomycetes</taxon>
        <taxon>Mycobacteriales</taxon>
        <taxon>Gordoniaceae</taxon>
        <taxon>Gordonia</taxon>
    </lineage>
</organism>
<dbReference type="InterPro" id="IPR003439">
    <property type="entry name" value="ABC_transporter-like_ATP-bd"/>
</dbReference>
<dbReference type="InterPro" id="IPR003593">
    <property type="entry name" value="AAA+_ATPase"/>
</dbReference>
<sequence>MGMRPDTTAAVQMRDVSVDRGDRRVLSEVSLRVEPGQLCAVLGPNGAGKSTLVGALSGTIALGAGSVELSGDDIAGLSPVQQARRRAVLPQEHVVGFSFTCREVVQMGRFPWNRTRRNSDDDAAVAAAMTECGVSEFSDRPFSTLSGGERARVALARVFAQETTVLVLDEPTAALDLQYQESVMELVRARVDAGAAALVIVHDLSLAASFADTTVMLDHGRVAAAGPPATTLTAQRVEQVYGVDVVAGVLDGQPVIVPRRRRN</sequence>
<evidence type="ECO:0000313" key="6">
    <source>
        <dbReference type="EMBL" id="GGB40979.1"/>
    </source>
</evidence>
<evidence type="ECO:0000256" key="2">
    <source>
        <dbReference type="ARBA" id="ARBA00022741"/>
    </source>
</evidence>
<dbReference type="CDD" id="cd03214">
    <property type="entry name" value="ABC_Iron-Siderophores_B12_Hemin"/>
    <property type="match status" value="1"/>
</dbReference>
<name>A0A916TDM3_9ACTN</name>
<reference evidence="6" key="1">
    <citation type="journal article" date="2014" name="Int. J. Syst. Evol. Microbiol.">
        <title>Complete genome sequence of Corynebacterium casei LMG S-19264T (=DSM 44701T), isolated from a smear-ripened cheese.</title>
        <authorList>
            <consortium name="US DOE Joint Genome Institute (JGI-PGF)"/>
            <person name="Walter F."/>
            <person name="Albersmeier A."/>
            <person name="Kalinowski J."/>
            <person name="Ruckert C."/>
        </authorList>
    </citation>
    <scope>NUCLEOTIDE SEQUENCE</scope>
    <source>
        <strain evidence="6">CGMCC 1.12827</strain>
    </source>
</reference>
<evidence type="ECO:0000256" key="3">
    <source>
        <dbReference type="ARBA" id="ARBA00022840"/>
    </source>
</evidence>
<keyword evidence="3 6" id="KW-0067">ATP-binding</keyword>
<dbReference type="RefSeq" id="WP_229742748.1">
    <property type="nucleotide sequence ID" value="NZ_BMGC01000027.1"/>
</dbReference>
<dbReference type="PROSITE" id="PS00211">
    <property type="entry name" value="ABC_TRANSPORTER_1"/>
    <property type="match status" value="1"/>
</dbReference>
<dbReference type="EMBL" id="BMGC01000027">
    <property type="protein sequence ID" value="GGB40979.1"/>
    <property type="molecule type" value="Genomic_DNA"/>
</dbReference>
<gene>
    <name evidence="6" type="primary">hmuV</name>
    <name evidence="6" type="ORF">GCM10011489_30680</name>
</gene>
<dbReference type="NCBIfam" id="NF010068">
    <property type="entry name" value="PRK13548.1"/>
    <property type="match status" value="1"/>
</dbReference>
<keyword evidence="2" id="KW-0547">Nucleotide-binding</keyword>
<accession>A0A916TDM3</accession>
<dbReference type="PROSITE" id="PS50893">
    <property type="entry name" value="ABC_TRANSPORTER_2"/>
    <property type="match status" value="1"/>
</dbReference>
<keyword evidence="1" id="KW-0813">Transport</keyword>
<feature type="domain" description="ABC transporter" evidence="5">
    <location>
        <begin position="11"/>
        <end position="244"/>
    </location>
</feature>
<dbReference type="SUPFAM" id="SSF52540">
    <property type="entry name" value="P-loop containing nucleoside triphosphate hydrolases"/>
    <property type="match status" value="1"/>
</dbReference>
<reference evidence="6" key="2">
    <citation type="submission" date="2020-09" db="EMBL/GenBank/DDBJ databases">
        <authorList>
            <person name="Sun Q."/>
            <person name="Zhou Y."/>
        </authorList>
    </citation>
    <scope>NUCLEOTIDE SEQUENCE</scope>
    <source>
        <strain evidence="6">CGMCC 1.12827</strain>
    </source>
</reference>
<dbReference type="InterPro" id="IPR027417">
    <property type="entry name" value="P-loop_NTPase"/>
</dbReference>
<dbReference type="Gene3D" id="3.40.50.300">
    <property type="entry name" value="P-loop containing nucleotide triphosphate hydrolases"/>
    <property type="match status" value="1"/>
</dbReference>
<evidence type="ECO:0000256" key="1">
    <source>
        <dbReference type="ARBA" id="ARBA00022448"/>
    </source>
</evidence>
<evidence type="ECO:0000313" key="7">
    <source>
        <dbReference type="Proteomes" id="UP000621454"/>
    </source>
</evidence>
<dbReference type="SMART" id="SM00382">
    <property type="entry name" value="AAA"/>
    <property type="match status" value="1"/>
</dbReference>
<dbReference type="GO" id="GO:0005524">
    <property type="term" value="F:ATP binding"/>
    <property type="evidence" value="ECO:0007669"/>
    <property type="project" value="UniProtKB-KW"/>
</dbReference>
<dbReference type="Proteomes" id="UP000621454">
    <property type="component" value="Unassembled WGS sequence"/>
</dbReference>
<keyword evidence="4" id="KW-1278">Translocase</keyword>
<comment type="caution">
    <text evidence="6">The sequence shown here is derived from an EMBL/GenBank/DDBJ whole genome shotgun (WGS) entry which is preliminary data.</text>
</comment>
<dbReference type="Pfam" id="PF00005">
    <property type="entry name" value="ABC_tran"/>
    <property type="match status" value="1"/>
</dbReference>
<keyword evidence="7" id="KW-1185">Reference proteome</keyword>
<dbReference type="InterPro" id="IPR017871">
    <property type="entry name" value="ABC_transporter-like_CS"/>
</dbReference>
<dbReference type="PANTHER" id="PTHR42794:SF1">
    <property type="entry name" value="HEMIN IMPORT ATP-BINDING PROTEIN HMUV"/>
    <property type="match status" value="1"/>
</dbReference>
<dbReference type="PANTHER" id="PTHR42794">
    <property type="entry name" value="HEMIN IMPORT ATP-BINDING PROTEIN HMUV"/>
    <property type="match status" value="1"/>
</dbReference>
<evidence type="ECO:0000259" key="5">
    <source>
        <dbReference type="PROSITE" id="PS50893"/>
    </source>
</evidence>
<dbReference type="GO" id="GO:0016887">
    <property type="term" value="F:ATP hydrolysis activity"/>
    <property type="evidence" value="ECO:0007669"/>
    <property type="project" value="InterPro"/>
</dbReference>
<evidence type="ECO:0000256" key="4">
    <source>
        <dbReference type="ARBA" id="ARBA00022967"/>
    </source>
</evidence>
<proteinExistence type="predicted"/>